<name>F4RVA8_MELLP</name>
<dbReference type="PRINTS" id="PR00144">
    <property type="entry name" value="DALDHYDRTASE"/>
</dbReference>
<comment type="pathway">
    <text evidence="2">Porphyrin-containing compound metabolism; protoporphyrin-IX biosynthesis; coproporphyrinogen-III from 5-aminolevulinate: step 1/4.</text>
</comment>
<comment type="cofactor">
    <cofactor evidence="1">
        <name>Zn(2+)</name>
        <dbReference type="ChEBI" id="CHEBI:29105"/>
    </cofactor>
</comment>
<evidence type="ECO:0000256" key="11">
    <source>
        <dbReference type="ARBA" id="ARBA00023244"/>
    </source>
</evidence>
<dbReference type="InterPro" id="IPR030656">
    <property type="entry name" value="ALAD_AS"/>
</dbReference>
<dbReference type="Gene3D" id="3.20.20.70">
    <property type="entry name" value="Aldolase class I"/>
    <property type="match status" value="1"/>
</dbReference>
<feature type="binding site" evidence="15">
    <location>
        <position position="211"/>
    </location>
    <ligand>
        <name>5-aminolevulinate</name>
        <dbReference type="ChEBI" id="CHEBI:356416"/>
        <label>1</label>
    </ligand>
</feature>
<evidence type="ECO:0000256" key="14">
    <source>
        <dbReference type="PIRSR" id="PIRSR001415-1"/>
    </source>
</evidence>
<dbReference type="GO" id="GO:0005829">
    <property type="term" value="C:cytosol"/>
    <property type="evidence" value="ECO:0007669"/>
    <property type="project" value="TreeGrafter"/>
</dbReference>
<evidence type="ECO:0000256" key="17">
    <source>
        <dbReference type="RuleBase" id="RU000515"/>
    </source>
</evidence>
<evidence type="ECO:0000256" key="18">
    <source>
        <dbReference type="RuleBase" id="RU004161"/>
    </source>
</evidence>
<evidence type="ECO:0000313" key="20">
    <source>
        <dbReference type="Proteomes" id="UP000001072"/>
    </source>
</evidence>
<dbReference type="GO" id="GO:0004655">
    <property type="term" value="F:porphobilinogen synthase activity"/>
    <property type="evidence" value="ECO:0007669"/>
    <property type="project" value="UniProtKB-EC"/>
</dbReference>
<dbReference type="EMBL" id="GL883123">
    <property type="protein sequence ID" value="EGG03588.1"/>
    <property type="molecule type" value="Genomic_DNA"/>
</dbReference>
<dbReference type="Proteomes" id="UP000001072">
    <property type="component" value="Unassembled WGS sequence"/>
</dbReference>
<evidence type="ECO:0000256" key="5">
    <source>
        <dbReference type="ARBA" id="ARBA00012053"/>
    </source>
</evidence>
<reference evidence="20" key="1">
    <citation type="journal article" date="2011" name="Proc. Natl. Acad. Sci. U.S.A.">
        <title>Obligate biotrophy features unraveled by the genomic analysis of rust fungi.</title>
        <authorList>
            <person name="Duplessis S."/>
            <person name="Cuomo C.A."/>
            <person name="Lin Y.-C."/>
            <person name="Aerts A."/>
            <person name="Tisserant E."/>
            <person name="Veneault-Fourrey C."/>
            <person name="Joly D.L."/>
            <person name="Hacquard S."/>
            <person name="Amselem J."/>
            <person name="Cantarel B.L."/>
            <person name="Chiu R."/>
            <person name="Coutinho P.M."/>
            <person name="Feau N."/>
            <person name="Field M."/>
            <person name="Frey P."/>
            <person name="Gelhaye E."/>
            <person name="Goldberg J."/>
            <person name="Grabherr M.G."/>
            <person name="Kodira C.D."/>
            <person name="Kohler A."/>
            <person name="Kuees U."/>
            <person name="Lindquist E.A."/>
            <person name="Lucas S.M."/>
            <person name="Mago R."/>
            <person name="Mauceli E."/>
            <person name="Morin E."/>
            <person name="Murat C."/>
            <person name="Pangilinan J.L."/>
            <person name="Park R."/>
            <person name="Pearson M."/>
            <person name="Quesneville H."/>
            <person name="Rouhier N."/>
            <person name="Sakthikumar S."/>
            <person name="Salamov A.A."/>
            <person name="Schmutz J."/>
            <person name="Selles B."/>
            <person name="Shapiro H."/>
            <person name="Tanguay P."/>
            <person name="Tuskan G.A."/>
            <person name="Henrissat B."/>
            <person name="Van de Peer Y."/>
            <person name="Rouze P."/>
            <person name="Ellis J.G."/>
            <person name="Dodds P.N."/>
            <person name="Schein J.E."/>
            <person name="Zhong S."/>
            <person name="Hamelin R.C."/>
            <person name="Grigoriev I.V."/>
            <person name="Szabo L.J."/>
            <person name="Martin F."/>
        </authorList>
    </citation>
    <scope>NUCLEOTIDE SEQUENCE [LARGE SCALE GENOMIC DNA]</scope>
    <source>
        <strain evidence="20">98AG31 / pathotype 3-4-7</strain>
    </source>
</reference>
<evidence type="ECO:0000256" key="3">
    <source>
        <dbReference type="ARBA" id="ARBA00008055"/>
    </source>
</evidence>
<protein>
    <recommendedName>
        <fullName evidence="6 17">Delta-aminolevulinic acid dehydratase</fullName>
        <ecNumber evidence="5 17">4.2.1.24</ecNumber>
    </recommendedName>
</protein>
<evidence type="ECO:0000256" key="13">
    <source>
        <dbReference type="ARBA" id="ARBA00047651"/>
    </source>
</evidence>
<dbReference type="OrthoDB" id="2495917at2759"/>
<dbReference type="STRING" id="747676.F4RVA8"/>
<dbReference type="eggNOG" id="KOG2794">
    <property type="taxonomic scope" value="Eukaryota"/>
</dbReference>
<dbReference type="PROSITE" id="PS00169">
    <property type="entry name" value="D_ALA_DEHYDRATASE"/>
    <property type="match status" value="1"/>
</dbReference>
<evidence type="ECO:0000256" key="4">
    <source>
        <dbReference type="ARBA" id="ARBA00011823"/>
    </source>
</evidence>
<keyword evidence="20" id="KW-1185">Reference proteome</keyword>
<evidence type="ECO:0000256" key="7">
    <source>
        <dbReference type="ARBA" id="ARBA00022723"/>
    </source>
</evidence>
<feature type="binding site" evidence="15">
    <location>
        <position position="320"/>
    </location>
    <ligand>
        <name>5-aminolevulinate</name>
        <dbReference type="ChEBI" id="CHEBI:356416"/>
        <label>2</label>
    </ligand>
</feature>
<dbReference type="SMART" id="SM01004">
    <property type="entry name" value="ALAD"/>
    <property type="match status" value="1"/>
</dbReference>
<dbReference type="PIRSF" id="PIRSF001415">
    <property type="entry name" value="Porphbilin_synth"/>
    <property type="match status" value="1"/>
</dbReference>
<keyword evidence="8 16" id="KW-0862">Zinc</keyword>
<dbReference type="FunFam" id="3.20.20.70:FF:000048">
    <property type="entry name" value="Delta-aminolevulinic acid dehydratase"/>
    <property type="match status" value="1"/>
</dbReference>
<accession>F4RVA8</accession>
<dbReference type="VEuPathDB" id="FungiDB:MELLADRAFT_117272"/>
<keyword evidence="9" id="KW-0350">Heme biosynthesis</keyword>
<dbReference type="PANTHER" id="PTHR11458">
    <property type="entry name" value="DELTA-AMINOLEVULINIC ACID DEHYDRATASE"/>
    <property type="match status" value="1"/>
</dbReference>
<dbReference type="InParanoid" id="F4RVA8"/>
<dbReference type="EC" id="4.2.1.24" evidence="5 17"/>
<feature type="binding site" evidence="16">
    <location>
        <position position="131"/>
    </location>
    <ligand>
        <name>Zn(2+)</name>
        <dbReference type="ChEBI" id="CHEBI:29105"/>
        <note>catalytic</note>
    </ligand>
</feature>
<dbReference type="InterPro" id="IPR013785">
    <property type="entry name" value="Aldolase_TIM"/>
</dbReference>
<comment type="catalytic activity">
    <reaction evidence="13 17">
        <text>2 5-aminolevulinate = porphobilinogen + 2 H2O + H(+)</text>
        <dbReference type="Rhea" id="RHEA:24064"/>
        <dbReference type="ChEBI" id="CHEBI:15377"/>
        <dbReference type="ChEBI" id="CHEBI:15378"/>
        <dbReference type="ChEBI" id="CHEBI:58126"/>
        <dbReference type="ChEBI" id="CHEBI:356416"/>
        <dbReference type="EC" id="4.2.1.24"/>
    </reaction>
</comment>
<dbReference type="GeneID" id="18925980"/>
<evidence type="ECO:0000313" key="19">
    <source>
        <dbReference type="EMBL" id="EGG03588.1"/>
    </source>
</evidence>
<comment type="function">
    <text evidence="12">Catalyzes an early step in the biosynthesis of tetrapyrroles. Binds two molecules of 5-aminolevulinate per subunit, each at a distinct site, and catalyzes their condensation to form porphobilinogen.</text>
</comment>
<proteinExistence type="inferred from homology"/>
<dbReference type="InterPro" id="IPR001731">
    <property type="entry name" value="ALAD"/>
</dbReference>
<dbReference type="RefSeq" id="XP_007413035.1">
    <property type="nucleotide sequence ID" value="XM_007412973.1"/>
</dbReference>
<evidence type="ECO:0000256" key="1">
    <source>
        <dbReference type="ARBA" id="ARBA00001947"/>
    </source>
</evidence>
<dbReference type="GO" id="GO:0006782">
    <property type="term" value="P:protoporphyrinogen IX biosynthetic process"/>
    <property type="evidence" value="ECO:0007669"/>
    <property type="project" value="UniProtKB-UniPathway"/>
</dbReference>
<keyword evidence="11 17" id="KW-0627">Porphyrin biosynthesis</keyword>
<dbReference type="UniPathway" id="UPA00251">
    <property type="reaction ID" value="UER00318"/>
</dbReference>
<dbReference type="AlphaFoldDB" id="F4RVA8"/>
<feature type="binding site" evidence="15">
    <location>
        <position position="223"/>
    </location>
    <ligand>
        <name>5-aminolevulinate</name>
        <dbReference type="ChEBI" id="CHEBI:356416"/>
        <label>1</label>
    </ligand>
</feature>
<dbReference type="KEGG" id="mlr:MELLADRAFT_117272"/>
<feature type="active site" description="Schiff-base intermediate with substrate" evidence="14">
    <location>
        <position position="201"/>
    </location>
</feature>
<evidence type="ECO:0000256" key="8">
    <source>
        <dbReference type="ARBA" id="ARBA00022833"/>
    </source>
</evidence>
<keyword evidence="7 16" id="KW-0479">Metal-binding</keyword>
<sequence>MKPTSVLQGGYCHPLTRNLQAERSLTKDMLMYPIFVTDDPDAEVPINALPGQKRWGINKLENFLNPLIQKGLKSVILFGVPMNCIKDQRGSSADDPSGPVIQSIRLLKTKFPSLFIACDVCLCEYTDHGHCGFSMTFNTPAQIDTNLSVQRITQVALNYAKAGADCVAPSDMMDGRIGSIKEALIQAGLGNKCCLMSYSAKFASSLYGPFREAAGSAPSFGDRKCYQLPPNARGLARRAIIRDVSEGADIIMIKPALPYLDIISEARQIAQDHPLACYQVSGEYAMIHSGAQQGIYDLKSMVFESINGMLRAGSTLVLSYFTPDLLVWLDEESV</sequence>
<dbReference type="PANTHER" id="PTHR11458:SF0">
    <property type="entry name" value="DELTA-AMINOLEVULINIC ACID DEHYDRATASE"/>
    <property type="match status" value="1"/>
</dbReference>
<feature type="binding site" evidence="15">
    <location>
        <position position="281"/>
    </location>
    <ligand>
        <name>5-aminolevulinate</name>
        <dbReference type="ChEBI" id="CHEBI:356416"/>
        <label>2</label>
    </ligand>
</feature>
<dbReference type="SUPFAM" id="SSF51569">
    <property type="entry name" value="Aldolase"/>
    <property type="match status" value="1"/>
</dbReference>
<evidence type="ECO:0000256" key="2">
    <source>
        <dbReference type="ARBA" id="ARBA00004694"/>
    </source>
</evidence>
<gene>
    <name evidence="19" type="ORF">MELLADRAFT_117272</name>
</gene>
<organism evidence="20">
    <name type="scientific">Melampsora larici-populina (strain 98AG31 / pathotype 3-4-7)</name>
    <name type="common">Poplar leaf rust fungus</name>
    <dbReference type="NCBI Taxonomy" id="747676"/>
    <lineage>
        <taxon>Eukaryota</taxon>
        <taxon>Fungi</taxon>
        <taxon>Dikarya</taxon>
        <taxon>Basidiomycota</taxon>
        <taxon>Pucciniomycotina</taxon>
        <taxon>Pucciniomycetes</taxon>
        <taxon>Pucciniales</taxon>
        <taxon>Melampsoraceae</taxon>
        <taxon>Melampsora</taxon>
    </lineage>
</organism>
<dbReference type="FunCoup" id="F4RVA8">
    <property type="interactions" value="441"/>
</dbReference>
<dbReference type="HOGENOM" id="CLU_035731_0_1_1"/>
<evidence type="ECO:0000256" key="15">
    <source>
        <dbReference type="PIRSR" id="PIRSR001415-2"/>
    </source>
</evidence>
<evidence type="ECO:0000256" key="10">
    <source>
        <dbReference type="ARBA" id="ARBA00023239"/>
    </source>
</evidence>
<feature type="active site" description="Schiff-base intermediate with substrate" evidence="14">
    <location>
        <position position="254"/>
    </location>
</feature>
<feature type="binding site" evidence="16">
    <location>
        <position position="123"/>
    </location>
    <ligand>
        <name>Zn(2+)</name>
        <dbReference type="ChEBI" id="CHEBI:29105"/>
        <note>catalytic</note>
    </ligand>
</feature>
<dbReference type="NCBIfam" id="NF006762">
    <property type="entry name" value="PRK09283.1"/>
    <property type="match status" value="1"/>
</dbReference>
<evidence type="ECO:0000256" key="16">
    <source>
        <dbReference type="PIRSR" id="PIRSR001415-3"/>
    </source>
</evidence>
<comment type="subunit">
    <text evidence="4 17">Homooctamer.</text>
</comment>
<keyword evidence="10 17" id="KW-0456">Lyase</keyword>
<evidence type="ECO:0000256" key="9">
    <source>
        <dbReference type="ARBA" id="ARBA00023133"/>
    </source>
</evidence>
<evidence type="ECO:0000256" key="6">
    <source>
        <dbReference type="ARBA" id="ARBA00020771"/>
    </source>
</evidence>
<comment type="similarity">
    <text evidence="3 18">Belongs to the ALAD family.</text>
</comment>
<feature type="binding site" evidence="16">
    <location>
        <position position="121"/>
    </location>
    <ligand>
        <name>Zn(2+)</name>
        <dbReference type="ChEBI" id="CHEBI:29105"/>
        <note>catalytic</note>
    </ligand>
</feature>
<dbReference type="GO" id="GO:0008270">
    <property type="term" value="F:zinc ion binding"/>
    <property type="evidence" value="ECO:0007669"/>
    <property type="project" value="TreeGrafter"/>
</dbReference>
<evidence type="ECO:0000256" key="12">
    <source>
        <dbReference type="ARBA" id="ARBA00025628"/>
    </source>
</evidence>
<dbReference type="Pfam" id="PF00490">
    <property type="entry name" value="ALAD"/>
    <property type="match status" value="1"/>
</dbReference>